<comment type="caution">
    <text evidence="1">The sequence shown here is derived from an EMBL/GenBank/DDBJ whole genome shotgun (WGS) entry which is preliminary data.</text>
</comment>
<accession>A0A3N0XTX6</accession>
<dbReference type="Proteomes" id="UP000281406">
    <property type="component" value="Unassembled WGS sequence"/>
</dbReference>
<evidence type="ECO:0000313" key="1">
    <source>
        <dbReference type="EMBL" id="ROJ33218.1"/>
    </source>
</evidence>
<gene>
    <name evidence="1" type="ORF">DPX16_18040</name>
</gene>
<reference evidence="1 2" key="1">
    <citation type="submission" date="2018-10" db="EMBL/GenBank/DDBJ databases">
        <title>Genome assembly for a Yunnan-Guizhou Plateau 3E fish, Anabarilius grahami (Regan), and its evolutionary and genetic applications.</title>
        <authorList>
            <person name="Jiang W."/>
        </authorList>
    </citation>
    <scope>NUCLEOTIDE SEQUENCE [LARGE SCALE GENOMIC DNA]</scope>
    <source>
        <strain evidence="1">AG-KIZ</strain>
        <tissue evidence="1">Muscle</tissue>
    </source>
</reference>
<dbReference type="EMBL" id="RJVU01061675">
    <property type="protein sequence ID" value="ROJ33218.1"/>
    <property type="molecule type" value="Genomic_DNA"/>
</dbReference>
<dbReference type="AlphaFoldDB" id="A0A3N0XTX6"/>
<keyword evidence="2" id="KW-1185">Reference proteome</keyword>
<sequence>MKCFSCGVYGHTELKCTTNNKVAERNETEPETPTVQLQVAPVNDNQDGSDQTDQRAELDSLSKDDEIPKEDAVISHAENEAKCSVNVNECANVHSAGSGGFETVAAGNDDSLPREPGELVGVGVFRDSQAPFDLSQDDVDQLSERGEAQSMDKSYDSEESDIVDDFTDVSSQGSAAEKKCSLQMKPPYYTVLAWVPARTPPTTFFGREVRSGLHPLWSNYARLPEGRANQIELVFTNDDCSWRSKMFRFRYHVCNKRNRQRINFKRRTKIVYTHYFPTSSSSSVRVCS</sequence>
<name>A0A3N0XTX6_ANAGA</name>
<protein>
    <submittedName>
        <fullName evidence="1">Uncharacterized protein</fullName>
    </submittedName>
</protein>
<proteinExistence type="predicted"/>
<evidence type="ECO:0000313" key="2">
    <source>
        <dbReference type="Proteomes" id="UP000281406"/>
    </source>
</evidence>
<organism evidence="1 2">
    <name type="scientific">Anabarilius grahami</name>
    <name type="common">Kanglang fish</name>
    <name type="synonym">Barilius grahami</name>
    <dbReference type="NCBI Taxonomy" id="495550"/>
    <lineage>
        <taxon>Eukaryota</taxon>
        <taxon>Metazoa</taxon>
        <taxon>Chordata</taxon>
        <taxon>Craniata</taxon>
        <taxon>Vertebrata</taxon>
        <taxon>Euteleostomi</taxon>
        <taxon>Actinopterygii</taxon>
        <taxon>Neopterygii</taxon>
        <taxon>Teleostei</taxon>
        <taxon>Ostariophysi</taxon>
        <taxon>Cypriniformes</taxon>
        <taxon>Xenocyprididae</taxon>
        <taxon>Xenocypridinae</taxon>
        <taxon>Xenocypridinae incertae sedis</taxon>
        <taxon>Anabarilius</taxon>
    </lineage>
</organism>